<gene>
    <name evidence="2" type="primary">Sb0019s004740</name>
    <name evidence="2" type="ORF">SORBIDRAFT_0019s004740</name>
</gene>
<feature type="region of interest" description="Disordered" evidence="1">
    <location>
        <begin position="105"/>
        <end position="129"/>
    </location>
</feature>
<dbReference type="AlphaFoldDB" id="C6JS35"/>
<proteinExistence type="predicted"/>
<dbReference type="EMBL" id="GL002613">
    <property type="protein sequence ID" value="EES20392.1"/>
    <property type="molecule type" value="Genomic_DNA"/>
</dbReference>
<sequence>MPAIFFKKYWDIVGEQLIKKLDMSKEYDRVEWNFLKAMMQRLGFHDRWISLIMKYVTTVRYQVKDNMEALRAQPVAEGETAASSVQVVSQVLSQNSSSIFLKSVGMKPVASSKSSSTNESELREELAAQATAAVQTELDELRKRSEEAEEKLART</sequence>
<evidence type="ECO:0008006" key="3">
    <source>
        <dbReference type="Google" id="ProtNLM"/>
    </source>
</evidence>
<dbReference type="HOGENOM" id="CLU_1838723_0_0_1"/>
<protein>
    <recommendedName>
        <fullName evidence="3">Reverse transcriptase domain-containing protein</fullName>
    </recommendedName>
</protein>
<accession>C6JS35</accession>
<evidence type="ECO:0000313" key="2">
    <source>
        <dbReference type="EMBL" id="EES20392.1"/>
    </source>
</evidence>
<organism evidence="2">
    <name type="scientific">Sorghum bicolor</name>
    <name type="common">Sorghum</name>
    <name type="synonym">Sorghum vulgare</name>
    <dbReference type="NCBI Taxonomy" id="4558"/>
    <lineage>
        <taxon>Eukaryota</taxon>
        <taxon>Viridiplantae</taxon>
        <taxon>Streptophyta</taxon>
        <taxon>Embryophyta</taxon>
        <taxon>Tracheophyta</taxon>
        <taxon>Spermatophyta</taxon>
        <taxon>Magnoliopsida</taxon>
        <taxon>Liliopsida</taxon>
        <taxon>Poales</taxon>
        <taxon>Poaceae</taxon>
        <taxon>PACMAD clade</taxon>
        <taxon>Panicoideae</taxon>
        <taxon>Andropogonodae</taxon>
        <taxon>Andropogoneae</taxon>
        <taxon>Sorghinae</taxon>
        <taxon>Sorghum</taxon>
    </lineage>
</organism>
<name>C6JS35_SORBI</name>
<reference evidence="2" key="1">
    <citation type="journal article" date="2009" name="Nature">
        <title>The Sorghum bicolor genome and the diversification of grasses.</title>
        <authorList>
            <person name="Paterson A.H."/>
            <person name="Bowers J.E."/>
            <person name="Bruggmann R."/>
            <person name="Dubchak I."/>
            <person name="Grimwood J."/>
            <person name="Gundlach H."/>
            <person name="Haberer G."/>
            <person name="Hellsten U."/>
            <person name="Mitros T."/>
            <person name="Poliakov A."/>
            <person name="Schmutz J."/>
            <person name="Spannagl M."/>
            <person name="Tang H."/>
            <person name="Wang X."/>
            <person name="Wicker T."/>
            <person name="Bharti A.K."/>
            <person name="Chapman J."/>
            <person name="Feltus F.A."/>
            <person name="Gowik U."/>
            <person name="Grigoriev I.V."/>
            <person name="Lyons E."/>
            <person name="Maher C.A."/>
            <person name="Martis M."/>
            <person name="Narechania A."/>
            <person name="Otillar R.P."/>
            <person name="Penning B.W."/>
            <person name="Salamov A.A."/>
            <person name="Wang Y."/>
            <person name="Zhang L."/>
            <person name="Carpita N.C."/>
            <person name="Freeling M."/>
            <person name="Gingle A.R."/>
            <person name="Hash C.T."/>
            <person name="Keller B."/>
            <person name="Klein P."/>
            <person name="Kresovich S."/>
            <person name="McCann M.C."/>
            <person name="Ming R."/>
            <person name="Peterson D.G."/>
            <person name="Mehboob-ur-Rahman"/>
            <person name="Ware D."/>
            <person name="Westhoff P."/>
            <person name="Mayer K.F."/>
            <person name="Messing J."/>
            <person name="Rokhsar D.S."/>
        </authorList>
    </citation>
    <scope>NUCLEOTIDE SEQUENCE [LARGE SCALE GENOMIC DNA]</scope>
</reference>
<evidence type="ECO:0000256" key="1">
    <source>
        <dbReference type="SAM" id="MobiDB-lite"/>
    </source>
</evidence>